<accession>A0A915J8H5</accession>
<dbReference type="GO" id="GO:0033017">
    <property type="term" value="C:sarcoplasmic reticulum membrane"/>
    <property type="evidence" value="ECO:0007669"/>
    <property type="project" value="TreeGrafter"/>
</dbReference>
<dbReference type="Proteomes" id="UP000887565">
    <property type="component" value="Unplaced"/>
</dbReference>
<dbReference type="OMA" id="ENMHENA"/>
<evidence type="ECO:0000313" key="1">
    <source>
        <dbReference type="Proteomes" id="UP000887565"/>
    </source>
</evidence>
<dbReference type="GO" id="GO:0005219">
    <property type="term" value="F:ryanodine-sensitive calcium-release channel activity"/>
    <property type="evidence" value="ECO:0007669"/>
    <property type="project" value="TreeGrafter"/>
</dbReference>
<dbReference type="PANTHER" id="PTHR46399:SF8">
    <property type="entry name" value="B30.2_SPRY DOMAIN-CONTAINING PROTEIN"/>
    <property type="match status" value="1"/>
</dbReference>
<dbReference type="GO" id="GO:0014808">
    <property type="term" value="P:release of sequestered calcium ion into cytosol by sarcoplasmic reticulum"/>
    <property type="evidence" value="ECO:0007669"/>
    <property type="project" value="TreeGrafter"/>
</dbReference>
<protein>
    <submittedName>
        <fullName evidence="2">Ryanodine receptor</fullName>
    </submittedName>
</protein>
<dbReference type="GO" id="GO:0005790">
    <property type="term" value="C:smooth endoplasmic reticulum"/>
    <property type="evidence" value="ECO:0007669"/>
    <property type="project" value="TreeGrafter"/>
</dbReference>
<dbReference type="GO" id="GO:0034704">
    <property type="term" value="C:calcium channel complex"/>
    <property type="evidence" value="ECO:0007669"/>
    <property type="project" value="TreeGrafter"/>
</dbReference>
<evidence type="ECO:0000313" key="2">
    <source>
        <dbReference type="WBParaSite" id="nRc.2.0.1.t22773-RA"/>
    </source>
</evidence>
<proteinExistence type="predicted"/>
<organism evidence="1 2">
    <name type="scientific">Romanomermis culicivorax</name>
    <name type="common">Nematode worm</name>
    <dbReference type="NCBI Taxonomy" id="13658"/>
    <lineage>
        <taxon>Eukaryota</taxon>
        <taxon>Metazoa</taxon>
        <taxon>Ecdysozoa</taxon>
        <taxon>Nematoda</taxon>
        <taxon>Enoplea</taxon>
        <taxon>Dorylaimia</taxon>
        <taxon>Mermithida</taxon>
        <taxon>Mermithoidea</taxon>
        <taxon>Mermithidae</taxon>
        <taxon>Romanomermis</taxon>
    </lineage>
</organism>
<dbReference type="GO" id="GO:0042383">
    <property type="term" value="C:sarcolemma"/>
    <property type="evidence" value="ECO:0007669"/>
    <property type="project" value="TreeGrafter"/>
</dbReference>
<dbReference type="GO" id="GO:0006941">
    <property type="term" value="P:striated muscle contraction"/>
    <property type="evidence" value="ECO:0007669"/>
    <property type="project" value="TreeGrafter"/>
</dbReference>
<dbReference type="GO" id="GO:0030018">
    <property type="term" value="C:Z disc"/>
    <property type="evidence" value="ECO:0007669"/>
    <property type="project" value="TreeGrafter"/>
</dbReference>
<dbReference type="InterPro" id="IPR015925">
    <property type="entry name" value="Ryanodine_IP3_receptor"/>
</dbReference>
<name>A0A915J8H5_ROMCU</name>
<reference evidence="2" key="1">
    <citation type="submission" date="2022-11" db="UniProtKB">
        <authorList>
            <consortium name="WormBaseParasite"/>
        </authorList>
    </citation>
    <scope>IDENTIFICATION</scope>
</reference>
<dbReference type="PANTHER" id="PTHR46399">
    <property type="entry name" value="B30.2/SPRY DOMAIN-CONTAINING PROTEIN"/>
    <property type="match status" value="1"/>
</dbReference>
<dbReference type="AlphaFoldDB" id="A0A915J8H5"/>
<sequence>MLHSLSTNVPHLQKLLDDIDHAVQENIKYANSPNIFDIDLPLICSYLHYWWDYGTDCVDADRQLTNVNSQSMNRVFVAVLKLLGEHIGEHNGRWLCRVASFGQKIIAHVTCDPMKDYFLPVTQKLRAKAEYVFREEERLKTHPDDVDEGLVAEVHALQVRDTYAFFPLLMKYTDLHRAQWLKCPSSETDEVYANVAIIFSMWSHSQHFKREELNFMAQFEDESGPGAQIKTGKAAIAERKKKRREGKVRNKESGSVVVQCFKRLLPVGLNVFGGRELDIVQHCKEKFLQKENDEKIRDFIRAALGIPERTDPTDKNVWQRKLYNKIGKSQMRDIDALSQESVVEHPQASLTNAWKKVVSTQRKRAVVACFRMVALYTLPAFSSYYFLPFFSLELT</sequence>
<dbReference type="WBParaSite" id="nRc.2.0.1.t22773-RA">
    <property type="protein sequence ID" value="nRc.2.0.1.t22773-RA"/>
    <property type="gene ID" value="nRc.2.0.1.g22773"/>
</dbReference>
<keyword evidence="1" id="KW-1185">Reference proteome</keyword>